<dbReference type="EMBL" id="KL584716">
    <property type="protein sequence ID" value="KEQ70723.1"/>
    <property type="molecule type" value="Genomic_DNA"/>
</dbReference>
<feature type="compositionally biased region" description="Polar residues" evidence="1">
    <location>
        <begin position="283"/>
        <end position="304"/>
    </location>
</feature>
<dbReference type="RefSeq" id="XP_013424926.1">
    <property type="nucleotide sequence ID" value="XM_013569472.1"/>
</dbReference>
<dbReference type="HOGENOM" id="CLU_725584_0_0_1"/>
<feature type="compositionally biased region" description="Basic and acidic residues" evidence="1">
    <location>
        <begin position="106"/>
        <end position="120"/>
    </location>
</feature>
<proteinExistence type="predicted"/>
<organism evidence="2 3">
    <name type="scientific">Aureobasidium namibiae CBS 147.97</name>
    <dbReference type="NCBI Taxonomy" id="1043004"/>
    <lineage>
        <taxon>Eukaryota</taxon>
        <taxon>Fungi</taxon>
        <taxon>Dikarya</taxon>
        <taxon>Ascomycota</taxon>
        <taxon>Pezizomycotina</taxon>
        <taxon>Dothideomycetes</taxon>
        <taxon>Dothideomycetidae</taxon>
        <taxon>Dothideales</taxon>
        <taxon>Saccotheciaceae</taxon>
        <taxon>Aureobasidium</taxon>
    </lineage>
</organism>
<accession>A0A074WCQ3</accession>
<feature type="compositionally biased region" description="Basic residues" evidence="1">
    <location>
        <begin position="121"/>
        <end position="137"/>
    </location>
</feature>
<feature type="compositionally biased region" description="Basic and acidic residues" evidence="1">
    <location>
        <begin position="222"/>
        <end position="245"/>
    </location>
</feature>
<dbReference type="AlphaFoldDB" id="A0A074WCQ3"/>
<evidence type="ECO:0000313" key="3">
    <source>
        <dbReference type="Proteomes" id="UP000027730"/>
    </source>
</evidence>
<evidence type="ECO:0000256" key="1">
    <source>
        <dbReference type="SAM" id="MobiDB-lite"/>
    </source>
</evidence>
<sequence length="373" mass="41261">MRQRGAGARSIPTNFGFVFHAGPIQVADTSTTEPPVPANTTTIAIAQTEPHHVPAPSFPAHAPATKRKRLVKEEEDDRAWFQKRKRKSAKHEDSEHDLPAATTKVAVDESHQEPPVELKPAKRKVRKRVLVPRPRKKAPIEPQPEPLRKEPTPLSEVAPEIHPPAKKKTKSKAPVAKREPKVPHTPDAPLSAHEQAQEHEPSNPSPHTITELAPLKKAKSTHRPDDEDKKDNRPAENTLERESHRNTVATLVQEQPGQPPKKKKMVRRVRVPKVSTRRAVPTTDDSSVKTTDMQDAKPSTSSDDAQLSLFEAVAPALTTKKASKAPKKIFFNDDSDIDLDQMLSGIAAMAETKTTTKVATSKSRRVTRKKIAS</sequence>
<feature type="region of interest" description="Disordered" evidence="1">
    <location>
        <begin position="52"/>
        <end position="304"/>
    </location>
</feature>
<dbReference type="OrthoDB" id="3917327at2759"/>
<feature type="compositionally biased region" description="Basic residues" evidence="1">
    <location>
        <begin position="260"/>
        <end position="271"/>
    </location>
</feature>
<dbReference type="GeneID" id="25413997"/>
<gene>
    <name evidence="2" type="ORF">M436DRAFT_66127</name>
</gene>
<name>A0A074WCQ3_9PEZI</name>
<keyword evidence="3" id="KW-1185">Reference proteome</keyword>
<protein>
    <submittedName>
        <fullName evidence="2">Uncharacterized protein</fullName>
    </submittedName>
</protein>
<dbReference type="Proteomes" id="UP000027730">
    <property type="component" value="Unassembled WGS sequence"/>
</dbReference>
<reference evidence="2 3" key="1">
    <citation type="journal article" date="2014" name="BMC Genomics">
        <title>Genome sequencing of four Aureobasidium pullulans varieties: biotechnological potential, stress tolerance, and description of new species.</title>
        <authorList>
            <person name="Gostin Ar C."/>
            <person name="Ohm R.A."/>
            <person name="Kogej T."/>
            <person name="Sonjak S."/>
            <person name="Turk M."/>
            <person name="Zajc J."/>
            <person name="Zalar P."/>
            <person name="Grube M."/>
            <person name="Sun H."/>
            <person name="Han J."/>
            <person name="Sharma A."/>
            <person name="Chiniquy J."/>
            <person name="Ngan C.Y."/>
            <person name="Lipzen A."/>
            <person name="Barry K."/>
            <person name="Grigoriev I.V."/>
            <person name="Gunde-Cimerman N."/>
        </authorList>
    </citation>
    <scope>NUCLEOTIDE SEQUENCE [LARGE SCALE GENOMIC DNA]</scope>
    <source>
        <strain evidence="2 3">CBS 147.97</strain>
    </source>
</reference>
<evidence type="ECO:0000313" key="2">
    <source>
        <dbReference type="EMBL" id="KEQ70723.1"/>
    </source>
</evidence>